<feature type="region of interest" description="Disordered" evidence="6">
    <location>
        <begin position="647"/>
        <end position="702"/>
    </location>
</feature>
<feature type="region of interest" description="Disordered" evidence="6">
    <location>
        <begin position="358"/>
        <end position="382"/>
    </location>
</feature>
<dbReference type="SMART" id="SM00614">
    <property type="entry name" value="ZnF_BED"/>
    <property type="match status" value="4"/>
</dbReference>
<feature type="region of interest" description="Disordered" evidence="6">
    <location>
        <begin position="417"/>
        <end position="521"/>
    </location>
</feature>
<keyword evidence="2 4" id="KW-0863">Zinc-finger</keyword>
<evidence type="ECO:0000256" key="5">
    <source>
        <dbReference type="SAM" id="Coils"/>
    </source>
</evidence>
<feature type="compositionally biased region" description="Low complexity" evidence="6">
    <location>
        <begin position="783"/>
        <end position="798"/>
    </location>
</feature>
<accession>A0ABM1K227</accession>
<reference evidence="9" key="1">
    <citation type="submission" date="2025-08" db="UniProtKB">
        <authorList>
            <consortium name="RefSeq"/>
        </authorList>
    </citation>
    <scope>IDENTIFICATION</scope>
</reference>
<dbReference type="InterPro" id="IPR036236">
    <property type="entry name" value="Znf_C2H2_sf"/>
</dbReference>
<feature type="domain" description="BED-type" evidence="7">
    <location>
        <begin position="702"/>
        <end position="759"/>
    </location>
</feature>
<name>A0ABM1K227_GEKJA</name>
<feature type="compositionally biased region" description="Low complexity" evidence="6">
    <location>
        <begin position="126"/>
        <end position="135"/>
    </location>
</feature>
<evidence type="ECO:0000313" key="9">
    <source>
        <dbReference type="RefSeq" id="XP_015267764.1"/>
    </source>
</evidence>
<evidence type="ECO:0000256" key="2">
    <source>
        <dbReference type="ARBA" id="ARBA00022771"/>
    </source>
</evidence>
<dbReference type="GeneID" id="107111317"/>
<organism evidence="8 9">
    <name type="scientific">Gekko japonicus</name>
    <name type="common">Schlegel's Japanese gecko</name>
    <dbReference type="NCBI Taxonomy" id="146911"/>
    <lineage>
        <taxon>Eukaryota</taxon>
        <taxon>Metazoa</taxon>
        <taxon>Chordata</taxon>
        <taxon>Craniata</taxon>
        <taxon>Vertebrata</taxon>
        <taxon>Euteleostomi</taxon>
        <taxon>Lepidosauria</taxon>
        <taxon>Squamata</taxon>
        <taxon>Bifurcata</taxon>
        <taxon>Gekkota</taxon>
        <taxon>Gekkonidae</taxon>
        <taxon>Gekkoninae</taxon>
        <taxon>Gekko</taxon>
    </lineage>
</organism>
<dbReference type="InterPro" id="IPR003656">
    <property type="entry name" value="Znf_BED"/>
</dbReference>
<feature type="region of interest" description="Disordered" evidence="6">
    <location>
        <begin position="307"/>
        <end position="328"/>
    </location>
</feature>
<evidence type="ECO:0000256" key="6">
    <source>
        <dbReference type="SAM" id="MobiDB-lite"/>
    </source>
</evidence>
<evidence type="ECO:0000256" key="3">
    <source>
        <dbReference type="ARBA" id="ARBA00022833"/>
    </source>
</evidence>
<feature type="domain" description="BED-type" evidence="7">
    <location>
        <begin position="525"/>
        <end position="576"/>
    </location>
</feature>
<evidence type="ECO:0000256" key="1">
    <source>
        <dbReference type="ARBA" id="ARBA00022723"/>
    </source>
</evidence>
<feature type="domain" description="BED-type" evidence="7">
    <location>
        <begin position="820"/>
        <end position="871"/>
    </location>
</feature>
<dbReference type="PANTHER" id="PTHR47241:SF1">
    <property type="entry name" value="BED-TYPE DOMAIN-CONTAINING PROTEIN"/>
    <property type="match status" value="1"/>
</dbReference>
<feature type="region of interest" description="Disordered" evidence="6">
    <location>
        <begin position="203"/>
        <end position="281"/>
    </location>
</feature>
<keyword evidence="8" id="KW-1185">Reference proteome</keyword>
<sequence>MLANLKKRVQEGVCEVPPTMEVTQSSASLEDTGQSPLEVPEESIHGEQPLGNPRTDIGRILLRLQAGQESLLSEVAQLRTSVDQTNEQLQVAESRLSSLEHKACASQLTNSIMLALQSDPQAVPAASASSFSSQQMTLDAAQTAPPTSPSVYSGDTSSEPPLSSSEQFRNTSSTQGYSEIVEKAHQMHADAWSQEMNFKSETAHLEAEESDNQEDTSSRTSPLITPECETEPLTLTSAEETALPVITSVRSLERTSESGDAPIEPGPLSSSEQFRTTSSTRVYCETEEKAHQMLPDDWLKEMISESETARIKAEESDQPEVTCSEALSLNAPECETEPLTLTSTEEDPQPVITSVWSLERTSESETALARAEDSDQQEDTSSRALLSIAPEYEANPQPLKSTEEAALPVMAAVGSQETIAESKTTRRELEECDQQENNFSGRSAQAYMPEPQPLTSTLLETPQATPPAAMEKKAPGRDTQMSKRHSTNKRSSSTALNSTTTSAGTLRCLPSSAPADGGPPTKRCRQTSIAWIYFTKQPKNIATCRVCEEDVQTGKIGACGNVGTAPLLRHLEHKHKIPSIVWQHFKMWSKFSATCRFCKEIVDIGKIDCSRVGTASLLSHLTRKHGMPQEKVATSGMPQEKVATSVVTGAGSEMQDAERPSTTEGPSRTTSAASPSTTPSPGTLSHLPSSSPTEVRPPTKRRRTSIAWKYFTKWSKFKATCTICKEDVKFGKRVGCGNVDTAALHSHLRRKHGITREKVATSVVTGAGSEMQDAERPSTTEGPSRTTSAASPSTTPSPVKLSRLLSSSPKDVGPPTKRCRQTSIAWLYFTGRSKFIATCRVCEEDVQTGKIEACGNVGTAALLRHLEHKHKIPAIAWQHFKMFSKFSATCRFCKEIVNIGKIGCGDRFEK</sequence>
<feature type="compositionally biased region" description="Low complexity" evidence="6">
    <location>
        <begin position="222"/>
        <end position="236"/>
    </location>
</feature>
<feature type="compositionally biased region" description="Low complexity" evidence="6">
    <location>
        <begin position="491"/>
        <end position="506"/>
    </location>
</feature>
<dbReference type="PANTHER" id="PTHR47241">
    <property type="entry name" value="FINGER PROTEIN, PUTATIVE-RELATED"/>
    <property type="match status" value="1"/>
</dbReference>
<feature type="region of interest" description="Disordered" evidence="6">
    <location>
        <begin position="126"/>
        <end position="174"/>
    </location>
</feature>
<proteinExistence type="predicted"/>
<gene>
    <name evidence="9" type="primary">LOC107111317</name>
</gene>
<feature type="compositionally biased region" description="Polar residues" evidence="6">
    <location>
        <begin position="21"/>
        <end position="35"/>
    </location>
</feature>
<feature type="compositionally biased region" description="Low complexity" evidence="6">
    <location>
        <begin position="665"/>
        <end position="693"/>
    </location>
</feature>
<dbReference type="PROSITE" id="PS50808">
    <property type="entry name" value="ZF_BED"/>
    <property type="match status" value="4"/>
</dbReference>
<evidence type="ECO:0000313" key="8">
    <source>
        <dbReference type="Proteomes" id="UP000694871"/>
    </source>
</evidence>
<feature type="region of interest" description="Disordered" evidence="6">
    <location>
        <begin position="760"/>
        <end position="817"/>
    </location>
</feature>
<dbReference type="InterPro" id="IPR052865">
    <property type="entry name" value="Zinc_finger_BED"/>
</dbReference>
<feature type="region of interest" description="Disordered" evidence="6">
    <location>
        <begin position="20"/>
        <end position="52"/>
    </location>
</feature>
<dbReference type="Proteomes" id="UP000694871">
    <property type="component" value="Unplaced"/>
</dbReference>
<keyword evidence="3" id="KW-0862">Zinc</keyword>
<dbReference type="SUPFAM" id="SSF57667">
    <property type="entry name" value="beta-beta-alpha zinc fingers"/>
    <property type="match status" value="2"/>
</dbReference>
<feature type="compositionally biased region" description="Polar residues" evidence="6">
    <location>
        <begin position="268"/>
        <end position="281"/>
    </location>
</feature>
<feature type="coiled-coil region" evidence="5">
    <location>
        <begin position="68"/>
        <end position="102"/>
    </location>
</feature>
<dbReference type="Pfam" id="PF02892">
    <property type="entry name" value="zf-BED"/>
    <property type="match status" value="4"/>
</dbReference>
<keyword evidence="1" id="KW-0479">Metal-binding</keyword>
<dbReference type="RefSeq" id="XP_015267764.1">
    <property type="nucleotide sequence ID" value="XM_015412278.1"/>
</dbReference>
<keyword evidence="5" id="KW-0175">Coiled coil</keyword>
<evidence type="ECO:0000259" key="7">
    <source>
        <dbReference type="PROSITE" id="PS50808"/>
    </source>
</evidence>
<evidence type="ECO:0000256" key="4">
    <source>
        <dbReference type="PROSITE-ProRule" id="PRU00027"/>
    </source>
</evidence>
<feature type="compositionally biased region" description="Polar residues" evidence="6">
    <location>
        <begin position="453"/>
        <end position="463"/>
    </location>
</feature>
<feature type="compositionally biased region" description="Polar residues" evidence="6">
    <location>
        <begin position="149"/>
        <end position="174"/>
    </location>
</feature>
<protein>
    <submittedName>
        <fullName evidence="9">Serine-rich adhesin for platelets-like</fullName>
    </submittedName>
</protein>
<feature type="domain" description="BED-type" evidence="7">
    <location>
        <begin position="576"/>
        <end position="632"/>
    </location>
</feature>